<evidence type="ECO:0000256" key="1">
    <source>
        <dbReference type="ARBA" id="ARBA00001957"/>
    </source>
</evidence>
<dbReference type="InterPro" id="IPR014031">
    <property type="entry name" value="Ketoacyl_synth_C"/>
</dbReference>
<dbReference type="SUPFAM" id="SSF51735">
    <property type="entry name" value="NAD(P)-binding Rossmann-fold domains"/>
    <property type="match status" value="2"/>
</dbReference>
<keyword evidence="2" id="KW-0596">Phosphopantetheine</keyword>
<dbReference type="InterPro" id="IPR020806">
    <property type="entry name" value="PKS_PP-bd"/>
</dbReference>
<dbReference type="InterPro" id="IPR057326">
    <property type="entry name" value="KR_dom"/>
</dbReference>
<dbReference type="InterPro" id="IPR036291">
    <property type="entry name" value="NAD(P)-bd_dom_sf"/>
</dbReference>
<dbReference type="PANTHER" id="PTHR43775:SF51">
    <property type="entry name" value="INACTIVE PHENOLPHTHIOCEROL SYNTHESIS POLYKETIDE SYNTHASE TYPE I PKS1-RELATED"/>
    <property type="match status" value="1"/>
</dbReference>
<dbReference type="SMART" id="SM01294">
    <property type="entry name" value="PKS_PP_betabranch"/>
    <property type="match status" value="1"/>
</dbReference>
<dbReference type="KEGG" id="sata:C5746_38355"/>
<keyword evidence="5" id="KW-0045">Antibiotic biosynthesis</keyword>
<evidence type="ECO:0000313" key="12">
    <source>
        <dbReference type="Proteomes" id="UP000252698"/>
    </source>
</evidence>
<evidence type="ECO:0000259" key="9">
    <source>
        <dbReference type="PROSITE" id="PS50075"/>
    </source>
</evidence>
<dbReference type="PANTHER" id="PTHR43775">
    <property type="entry name" value="FATTY ACID SYNTHASE"/>
    <property type="match status" value="1"/>
</dbReference>
<accession>A0A2Z5JMZ5</accession>
<dbReference type="InterPro" id="IPR050091">
    <property type="entry name" value="PKS_NRPS_Biosynth_Enz"/>
</dbReference>
<dbReference type="CDD" id="cd00833">
    <property type="entry name" value="PKS"/>
    <property type="match status" value="1"/>
</dbReference>
<dbReference type="Proteomes" id="UP000252698">
    <property type="component" value="Chromosome"/>
</dbReference>
<dbReference type="PROSITE" id="PS52004">
    <property type="entry name" value="KS3_2"/>
    <property type="match status" value="1"/>
</dbReference>
<dbReference type="GO" id="GO:0006633">
    <property type="term" value="P:fatty acid biosynthetic process"/>
    <property type="evidence" value="ECO:0007669"/>
    <property type="project" value="InterPro"/>
</dbReference>
<keyword evidence="8" id="KW-0175">Coiled coil</keyword>
<dbReference type="Pfam" id="PF08659">
    <property type="entry name" value="KR"/>
    <property type="match status" value="1"/>
</dbReference>
<dbReference type="EMBL" id="CP027306">
    <property type="protein sequence ID" value="AXE81826.1"/>
    <property type="molecule type" value="Genomic_DNA"/>
</dbReference>
<dbReference type="SMART" id="SM00823">
    <property type="entry name" value="PKS_PP"/>
    <property type="match status" value="1"/>
</dbReference>
<name>A0A2Z5JMZ5_STRAR</name>
<dbReference type="Pfam" id="PF00109">
    <property type="entry name" value="ketoacyl-synt"/>
    <property type="match status" value="1"/>
</dbReference>
<dbReference type="SUPFAM" id="SSF101173">
    <property type="entry name" value="Docking domain B of the erythromycin polyketide synthase (DEBS)"/>
    <property type="match status" value="1"/>
</dbReference>
<dbReference type="PROSITE" id="PS50075">
    <property type="entry name" value="CARRIER"/>
    <property type="match status" value="1"/>
</dbReference>
<evidence type="ECO:0000256" key="7">
    <source>
        <dbReference type="ARBA" id="ARBA00023315"/>
    </source>
</evidence>
<dbReference type="SUPFAM" id="SSF52151">
    <property type="entry name" value="FabD/lysophospholipase-like"/>
    <property type="match status" value="1"/>
</dbReference>
<dbReference type="InterPro" id="IPR014030">
    <property type="entry name" value="Ketoacyl_synth_N"/>
</dbReference>
<dbReference type="InterPro" id="IPR014043">
    <property type="entry name" value="Acyl_transferase_dom"/>
</dbReference>
<evidence type="ECO:0000256" key="6">
    <source>
        <dbReference type="ARBA" id="ARBA00023268"/>
    </source>
</evidence>
<sequence length="1618" mass="169163">MATQDKLRDYLQRATADLRQVKRRLREAEAREHEPIAIIGMSCRYPGGVTSADELWDLVATGRDGITTFPVNRGWDVDGLYDPEPATPGRTYAREGGFLHDADRFDADFFKISPKDARETDPQQRLLLETSWEALEHAGVDPLALKGSLTGVFAGVVYHDYATDGGTGGLASVASGRISYTLGLQGPAVTVDTACSSSLVALDWAVKSLRSGECTLALVGGVTVMATPTSFVGFSQERGLAPDGRCKSFAAAADGTGWGEGVGMLVVERLADARRNGHPVLAVVRGSAVNSDGASNGLTAPNGPAQQRLIRQALAAAQLTADQVDAVEAHGTGTTLGDPIEAQALLATYGQDRPADQPLYLGSVKSNIGHAQAAAGVGGVIKMVQAIRHGILPRTLHVDEPTPAVDWSTGNISLLTEPLPWPDRGRPRRAAVSAFGLSGTNAHVIIEEAPAHKDDTAPAAPVAVTSPLTPVPLSARTAHALRDQATRLLGHLNTPELQGTSVRDLGYSLATTRAALDHRAVLLAAGRDELVQGLTALAAGDEADSPVRSCAEPAGLTAFVFTGQGAQRLGMGRGLYEAFPVFREAFDGVLGELDGRLGCSLREVVWGGDVDVLNGTMFAQAGLFAVETALFRLVESWGVRADVVAGHSIGEIVAAHVAGVLSLGDAAELVVARGRLMQALPVGGLMVAVEAAEGEVLPLLTDEVGIAAVNGPSSVVVSGAEEGVLRVADHFAGLGRRTKRLTVSHAFHSPLMDPMLAEFGAAAGKLTYQAPRLPLVSNVTGRLAGPGDLTTPEYWVRHVREAVRFHDGVRALYAEGARVLIEIGPDAALTPMATDCLMDAPDVVCTPTLRRTRDEERTLLTAVGHAHARGTAVDWNAFFADRGARPVPLPTYAFQHRTYWAERVDAPQATDSAADPTGAAFWAAVEQQDVTALADRLAVPETVLGAVLPAMARWRHLHQERAALDNLRYRVVWQPAATTSTTAALGAPWLVAVAEGATGDARIDAILTGLTAHGAAPQVVEVGPAQDRAELATRLAGHPAGGVLSLLALDDRPDPVHPHLSRGLTTTVTLAQALADSGLATRLWCATQGAVATTASAELTAPAQSALWGLGGGLALDHPDTWGGTVDLPADLDPTAVQRLCEVLTGASGEDAVAVRAGAVLARRLVRAPLGDRAPRHPRTPRGTALITGGTGGLGAHVARMLAADGIEHLLLLSRHGDTAQGARDLAAELEKTGTRVTLAACDVTDRAALAAILDAVPAELPLTTVVHAAGAGQRMAPLPDLTVEEFAAVGHAKVTGALHLDALLDDHPLDAFVLFSSGAAVWGSAGQTAYAAANAHLDALAHRRRARGLTATSVAWSSWQGGMVDAELSAVMERIGAPAMRPGLAIGALRQTLEHDESHLVVAEFDWSRFAPTYTLARPRPLLDALPEVQEVLSAGTGATAPDASELMERLAGLSDAERGRALLDLVRTRVAALLGYGSPSELDPQRAFEDLGFDSVAAVELRQALTAATGTALPATLVFDYATPTALADHLHTRLFPDSDATGVPLLAEVDRFEELVGALDIEEIRSSRITSRLQTLLDKLTAQQSGESAVGVGDSLDAASADDVLAFIDQELGLA</sequence>
<dbReference type="InterPro" id="IPR006162">
    <property type="entry name" value="Ppantetheine_attach_site"/>
</dbReference>
<dbReference type="SUPFAM" id="SSF53901">
    <property type="entry name" value="Thiolase-like"/>
    <property type="match status" value="1"/>
</dbReference>
<evidence type="ECO:0000256" key="3">
    <source>
        <dbReference type="ARBA" id="ARBA00022553"/>
    </source>
</evidence>
<dbReference type="Gene3D" id="3.40.47.10">
    <property type="match status" value="1"/>
</dbReference>
<keyword evidence="7" id="KW-0012">Acyltransferase</keyword>
<dbReference type="InterPro" id="IPR013968">
    <property type="entry name" value="PKS_KR"/>
</dbReference>
<organism evidence="11 12">
    <name type="scientific">Streptomyces atratus</name>
    <dbReference type="NCBI Taxonomy" id="1893"/>
    <lineage>
        <taxon>Bacteria</taxon>
        <taxon>Bacillati</taxon>
        <taxon>Actinomycetota</taxon>
        <taxon>Actinomycetes</taxon>
        <taxon>Kitasatosporales</taxon>
        <taxon>Streptomycetaceae</taxon>
        <taxon>Streptomyces</taxon>
    </lineage>
</organism>
<keyword evidence="6" id="KW-0511">Multifunctional enzyme</keyword>
<dbReference type="InterPro" id="IPR016035">
    <property type="entry name" value="Acyl_Trfase/lysoPLipase"/>
</dbReference>
<dbReference type="InterPro" id="IPR016036">
    <property type="entry name" value="Malonyl_transacylase_ACP-bd"/>
</dbReference>
<dbReference type="Gene3D" id="3.30.70.3290">
    <property type="match status" value="1"/>
</dbReference>
<dbReference type="Pfam" id="PF02801">
    <property type="entry name" value="Ketoacyl-synt_C"/>
    <property type="match status" value="1"/>
</dbReference>
<dbReference type="Gene3D" id="6.10.140.1830">
    <property type="match status" value="1"/>
</dbReference>
<dbReference type="Pfam" id="PF08990">
    <property type="entry name" value="Docking"/>
    <property type="match status" value="1"/>
</dbReference>
<dbReference type="Pfam" id="PF16197">
    <property type="entry name" value="KAsynt_C_assoc"/>
    <property type="match status" value="1"/>
</dbReference>
<dbReference type="InterPro" id="IPR015083">
    <property type="entry name" value="NorB/c/GfsB-D-like_docking"/>
</dbReference>
<feature type="coiled-coil region" evidence="8">
    <location>
        <begin position="4"/>
        <end position="31"/>
    </location>
</feature>
<dbReference type="GO" id="GO:0004312">
    <property type="term" value="F:fatty acid synthase activity"/>
    <property type="evidence" value="ECO:0007669"/>
    <property type="project" value="TreeGrafter"/>
</dbReference>
<dbReference type="SUPFAM" id="SSF55048">
    <property type="entry name" value="Probable ACP-binding domain of malonyl-CoA ACP transacylase"/>
    <property type="match status" value="1"/>
</dbReference>
<dbReference type="GO" id="GO:0033068">
    <property type="term" value="P:macrolide biosynthetic process"/>
    <property type="evidence" value="ECO:0007669"/>
    <property type="project" value="UniProtKB-ARBA"/>
</dbReference>
<dbReference type="InterPro" id="IPR032821">
    <property type="entry name" value="PKS_assoc"/>
</dbReference>
<comment type="cofactor">
    <cofactor evidence="1">
        <name>pantetheine 4'-phosphate</name>
        <dbReference type="ChEBI" id="CHEBI:47942"/>
    </cofactor>
</comment>
<dbReference type="Pfam" id="PF00550">
    <property type="entry name" value="PP-binding"/>
    <property type="match status" value="1"/>
</dbReference>
<dbReference type="InterPro" id="IPR009081">
    <property type="entry name" value="PP-bd_ACP"/>
</dbReference>
<dbReference type="InterPro" id="IPR020841">
    <property type="entry name" value="PKS_Beta-ketoAc_synthase_dom"/>
</dbReference>
<feature type="domain" description="Ketosynthase family 3 (KS3)" evidence="10">
    <location>
        <begin position="33"/>
        <end position="448"/>
    </location>
</feature>
<keyword evidence="4" id="KW-0808">Transferase</keyword>
<dbReference type="InterPro" id="IPR016039">
    <property type="entry name" value="Thiolase-like"/>
</dbReference>
<gene>
    <name evidence="11" type="ORF">C5746_38355</name>
</gene>
<keyword evidence="3" id="KW-0597">Phosphoprotein</keyword>
<proteinExistence type="predicted"/>
<evidence type="ECO:0000259" key="10">
    <source>
        <dbReference type="PROSITE" id="PS52004"/>
    </source>
</evidence>
<dbReference type="Gene3D" id="1.10.1200.10">
    <property type="entry name" value="ACP-like"/>
    <property type="match status" value="1"/>
</dbReference>
<dbReference type="GO" id="GO:0004315">
    <property type="term" value="F:3-oxoacyl-[acyl-carrier-protein] synthase activity"/>
    <property type="evidence" value="ECO:0007669"/>
    <property type="project" value="InterPro"/>
</dbReference>
<dbReference type="CDD" id="cd08952">
    <property type="entry name" value="KR_1_SDR_x"/>
    <property type="match status" value="1"/>
</dbReference>
<dbReference type="Gene3D" id="3.40.50.720">
    <property type="entry name" value="NAD(P)-binding Rossmann-like Domain"/>
    <property type="match status" value="1"/>
</dbReference>
<dbReference type="FunFam" id="3.40.366.10:FF:000002">
    <property type="entry name" value="Probable polyketide synthase 2"/>
    <property type="match status" value="1"/>
</dbReference>
<dbReference type="NCBIfam" id="NF045894">
    <property type="entry name" value="PKS_plus_SDR"/>
    <property type="match status" value="1"/>
</dbReference>
<dbReference type="InterPro" id="IPR018201">
    <property type="entry name" value="Ketoacyl_synth_AS"/>
</dbReference>
<feature type="domain" description="Carrier" evidence="9">
    <location>
        <begin position="1462"/>
        <end position="1537"/>
    </location>
</feature>
<protein>
    <submittedName>
        <fullName evidence="11">6-deoxyerythronolide-B synthase</fullName>
    </submittedName>
</protein>
<dbReference type="InterPro" id="IPR036736">
    <property type="entry name" value="ACP-like_sf"/>
</dbReference>
<dbReference type="SMART" id="SM00825">
    <property type="entry name" value="PKS_KS"/>
    <property type="match status" value="1"/>
</dbReference>
<dbReference type="SUPFAM" id="SSF47336">
    <property type="entry name" value="ACP-like"/>
    <property type="match status" value="1"/>
</dbReference>
<dbReference type="Gene3D" id="3.40.366.10">
    <property type="entry name" value="Malonyl-Coenzyme A Acyl Carrier Protein, domain 2"/>
    <property type="match status" value="1"/>
</dbReference>
<evidence type="ECO:0000256" key="8">
    <source>
        <dbReference type="SAM" id="Coils"/>
    </source>
</evidence>
<dbReference type="FunFam" id="3.40.47.10:FF:000019">
    <property type="entry name" value="Polyketide synthase type I"/>
    <property type="match status" value="1"/>
</dbReference>
<dbReference type="Pfam" id="PF18369">
    <property type="entry name" value="PKS_DE"/>
    <property type="match status" value="1"/>
</dbReference>
<dbReference type="SMART" id="SM00827">
    <property type="entry name" value="PKS_AT"/>
    <property type="match status" value="1"/>
</dbReference>
<evidence type="ECO:0000256" key="2">
    <source>
        <dbReference type="ARBA" id="ARBA00022450"/>
    </source>
</evidence>
<dbReference type="InterPro" id="IPR036299">
    <property type="entry name" value="Polyketide_synth_docking_sf"/>
</dbReference>
<evidence type="ECO:0000256" key="4">
    <source>
        <dbReference type="ARBA" id="ARBA00022679"/>
    </source>
</evidence>
<dbReference type="InterPro" id="IPR001227">
    <property type="entry name" value="Ac_transferase_dom_sf"/>
</dbReference>
<dbReference type="GO" id="GO:0031177">
    <property type="term" value="F:phosphopantetheine binding"/>
    <property type="evidence" value="ECO:0007669"/>
    <property type="project" value="InterPro"/>
</dbReference>
<evidence type="ECO:0000313" key="11">
    <source>
        <dbReference type="EMBL" id="AXE81826.1"/>
    </source>
</evidence>
<dbReference type="InterPro" id="IPR041618">
    <property type="entry name" value="PKS_DE"/>
</dbReference>
<dbReference type="PROSITE" id="PS00012">
    <property type="entry name" value="PHOSPHOPANTETHEINE"/>
    <property type="match status" value="1"/>
</dbReference>
<dbReference type="Pfam" id="PF00698">
    <property type="entry name" value="Acyl_transf_1"/>
    <property type="match status" value="1"/>
</dbReference>
<evidence type="ECO:0000256" key="5">
    <source>
        <dbReference type="ARBA" id="ARBA00023194"/>
    </source>
</evidence>
<dbReference type="SMART" id="SM00822">
    <property type="entry name" value="PKS_KR"/>
    <property type="match status" value="1"/>
</dbReference>
<dbReference type="PROSITE" id="PS00606">
    <property type="entry name" value="KS3_1"/>
    <property type="match status" value="1"/>
</dbReference>
<reference evidence="11 12" key="1">
    <citation type="journal article" date="2018" name="Front. Microbiol.">
        <title>Genome Sequencing of Streptomyces atratus SCSIOZH16 and Activation Production of Nocardamine via Metabolic Engineering.</title>
        <authorList>
            <person name="Li Y."/>
            <person name="Zhang C."/>
            <person name="Liu C."/>
            <person name="Ju J."/>
            <person name="Ma J."/>
        </authorList>
    </citation>
    <scope>NUCLEOTIDE SEQUENCE [LARGE SCALE GENOMIC DNA]</scope>
    <source>
        <strain evidence="11 12">SCSIO_ZH16</strain>
    </source>
</reference>
<dbReference type="FunFam" id="1.10.1200.10:FF:000007">
    <property type="entry name" value="Probable polyketide synthase pks17"/>
    <property type="match status" value="1"/>
</dbReference>